<dbReference type="GO" id="GO:0016020">
    <property type="term" value="C:membrane"/>
    <property type="evidence" value="ECO:0007669"/>
    <property type="project" value="UniProtKB-SubCell"/>
</dbReference>
<keyword evidence="6" id="KW-0325">Glycoprotein</keyword>
<feature type="signal peptide" evidence="8">
    <location>
        <begin position="1"/>
        <end position="21"/>
    </location>
</feature>
<dbReference type="PRINTS" id="PR00248">
    <property type="entry name" value="GPCRMGR"/>
</dbReference>
<keyword evidence="3 7" id="KW-1133">Transmembrane helix</keyword>
<dbReference type="InterPro" id="IPR017978">
    <property type="entry name" value="GPCR_3_C"/>
</dbReference>
<dbReference type="Pfam" id="PF01094">
    <property type="entry name" value="ANF_receptor"/>
    <property type="match status" value="2"/>
</dbReference>
<dbReference type="Gene3D" id="3.40.50.2300">
    <property type="match status" value="4"/>
</dbReference>
<feature type="transmembrane region" description="Helical" evidence="7">
    <location>
        <begin position="1055"/>
        <end position="1075"/>
    </location>
</feature>
<evidence type="ECO:0000259" key="9">
    <source>
        <dbReference type="PROSITE" id="PS50259"/>
    </source>
</evidence>
<protein>
    <submittedName>
        <fullName evidence="10">G_PROTEIN_RECEP_F3_4 domain-containing protein</fullName>
    </submittedName>
</protein>
<dbReference type="AlphaFoldDB" id="A0A8R1TTS1"/>
<dbReference type="InterPro" id="IPR000337">
    <property type="entry name" value="GPCR_3"/>
</dbReference>
<feature type="transmembrane region" description="Helical" evidence="7">
    <location>
        <begin position="1019"/>
        <end position="1043"/>
    </location>
</feature>
<feature type="chain" id="PRO_5035865693" evidence="8">
    <location>
        <begin position="22"/>
        <end position="1399"/>
    </location>
</feature>
<dbReference type="PROSITE" id="PS50259">
    <property type="entry name" value="G_PROTEIN_RECEP_F3_4"/>
    <property type="match status" value="1"/>
</dbReference>
<dbReference type="InterPro" id="IPR028082">
    <property type="entry name" value="Peripla_BP_I"/>
</dbReference>
<dbReference type="SUPFAM" id="SSF53822">
    <property type="entry name" value="Periplasmic binding protein-like I"/>
    <property type="match status" value="2"/>
</dbReference>
<evidence type="ECO:0000313" key="10">
    <source>
        <dbReference type="EnsemblMetazoa" id="OVOC4999.1"/>
    </source>
</evidence>
<feature type="domain" description="G-protein coupled receptors family 3 profile" evidence="9">
    <location>
        <begin position="1049"/>
        <end position="1260"/>
    </location>
</feature>
<accession>A0A8R1TTS1</accession>
<feature type="transmembrane region" description="Helical" evidence="7">
    <location>
        <begin position="1124"/>
        <end position="1146"/>
    </location>
</feature>
<evidence type="ECO:0000256" key="8">
    <source>
        <dbReference type="SAM" id="SignalP"/>
    </source>
</evidence>
<keyword evidence="5" id="KW-0675">Receptor</keyword>
<keyword evidence="8" id="KW-0732">Signal</keyword>
<keyword evidence="4 7" id="KW-0472">Membrane</keyword>
<keyword evidence="2 7" id="KW-0812">Transmembrane</keyword>
<feature type="transmembrane region" description="Helical" evidence="7">
    <location>
        <begin position="1205"/>
        <end position="1227"/>
    </location>
</feature>
<evidence type="ECO:0000256" key="6">
    <source>
        <dbReference type="ARBA" id="ARBA00023180"/>
    </source>
</evidence>
<evidence type="ECO:0000256" key="7">
    <source>
        <dbReference type="SAM" id="Phobius"/>
    </source>
</evidence>
<evidence type="ECO:0000256" key="4">
    <source>
        <dbReference type="ARBA" id="ARBA00023136"/>
    </source>
</evidence>
<sequence length="1399" mass="158213">MERICKLLEVATIILFNNCLASTPLCAVYHPFRLQPDNNNYQIGAALPLHDEDCVKLHVEAVQDIIAVQWALTHWNQNSKTNNLKTGFYAGDTCSKPKEAISQTLKFLDSFGFYEPDECKGNQNFRKLLGFFLPKDAASTKAVASILQTTPLPLLAYSYASADELTRMNITNFATTAPTMTVFIDAFARLMENLNSNLVAIVIKTDDEDLTIRLVNRLRQKNIFISELIHSEISNFEQILRNSDSQIIFALLSKKEIIKLLAGKNFGTDKIWVVAELDTDEQQSEIEPPEFVVDSNIQIIYLRQQQRDLLQFKNYFLRLLKNNYQSYSLLASLMQQICNCTISNGKNDNDCSKIDIQKMALSYKQTSTAESVIRAVYAFTAVAARLEKNPMASALCVKPSSKCTQLIMTELESLIYEFDANDPAELVGTNLHFYWESNTTLMSNGIVIEGIEMIYNEQLGPMKVKIMEYEPGIKPRFAMIKPQSKKIHSTCAPYRSYCGQCTCTAKIDQKRFYLPNPRPHQLYIIGLFDFHGGRTCQSYRNSDISLPLAFFYTLATFSQRYSQISLLRNLDIGTVLVDSCSSGRKAVETVVLAENHCFTIEQGRRNITIVPGSVFGYASALSGRVGGTLKGIFVSGDSLLVSLDADHDTTLDAISAMPSRKQEILALLKLLKKFSWEYISIVISNQDGSSLSTYQQFEKLATENGICIAEVKTVSGEEVDPTTTANVTILFTTAFDAATYFTAKLRRESSYSHIHIVIGDAHDFYLHDPSNVARFVGTISLQPKDVIRDEFRAWLESTTPLSLPESWYWEYVENQWQCALSEANRNFYEGKMCTGDELLDLPRRMTKSGYFAHGLERFLFALDTVYKQLCPDQIGVCDEFYVKGRTQISNILKKAHIEHDFVIYEFVPDGQGSYAYQSIANYSARSGFKFSEPYKYFSVFNHASDETPQLKIMSRCISPSCRCFLNVKLTKMPPSVSDQSGALVGSYIRRVPANDAFQQFQFPSILDRLTAGQWRLQTWNYALAAIITVMLIGALGVLFLAVIKLYFRVIKGNQSLGLSLLVGVIVLYITGYVFIFESTDTICRLRIVLHPMGYSFCFGLMIVKATQLKNAESLGFSSAVHISYWNYWLLLLFIMGVQIAFCSKWLTEEFASVVVLDDGQPRLACKYGNEEFLLSQAYVIMLLLLALCLNSTNKNNKHNHKETKWLFISSLSCTILWIIWTMVYVLIPPPYKDTIIVLELLLCASVLLGFIFGPKIYIMFSYEPVVIEMHPQHAMKDFVCENDLLEKEENVERISSSLNSLESRKTHTHSTCSIANCKNSPTCMRADCSDDGQVPIFRTVMRKKNHLGRSLSAEKQNFGRIIQQTAMPTKILPNDGKKEMETDRCNIQKAVPNFITQDS</sequence>
<name>A0A8R1TTS1_ONCVO</name>
<proteinExistence type="predicted"/>
<feature type="transmembrane region" description="Helical" evidence="7">
    <location>
        <begin position="1087"/>
        <end position="1103"/>
    </location>
</feature>
<feature type="transmembrane region" description="Helical" evidence="7">
    <location>
        <begin position="1172"/>
        <end position="1193"/>
    </location>
</feature>
<organism evidence="10 11">
    <name type="scientific">Onchocerca volvulus</name>
    <dbReference type="NCBI Taxonomy" id="6282"/>
    <lineage>
        <taxon>Eukaryota</taxon>
        <taxon>Metazoa</taxon>
        <taxon>Ecdysozoa</taxon>
        <taxon>Nematoda</taxon>
        <taxon>Chromadorea</taxon>
        <taxon>Rhabditida</taxon>
        <taxon>Spirurina</taxon>
        <taxon>Spiruromorpha</taxon>
        <taxon>Filarioidea</taxon>
        <taxon>Onchocercidae</taxon>
        <taxon>Onchocerca</taxon>
    </lineage>
</organism>
<comment type="subcellular location">
    <subcellularLocation>
        <location evidence="1">Membrane</location>
        <topology evidence="1">Multi-pass membrane protein</topology>
    </subcellularLocation>
</comment>
<dbReference type="FunFam" id="3.40.50.2300:FF:000489">
    <property type="entry name" value="Protein CBG01593"/>
    <property type="match status" value="1"/>
</dbReference>
<dbReference type="EMBL" id="CMVM020000147">
    <property type="status" value="NOT_ANNOTATED_CDS"/>
    <property type="molecule type" value="Genomic_DNA"/>
</dbReference>
<keyword evidence="11" id="KW-1185">Reference proteome</keyword>
<evidence type="ECO:0000313" key="11">
    <source>
        <dbReference type="Proteomes" id="UP000024404"/>
    </source>
</evidence>
<evidence type="ECO:0000256" key="2">
    <source>
        <dbReference type="ARBA" id="ARBA00022692"/>
    </source>
</evidence>
<feature type="transmembrane region" description="Helical" evidence="7">
    <location>
        <begin position="1233"/>
        <end position="1252"/>
    </location>
</feature>
<dbReference type="InterPro" id="IPR050726">
    <property type="entry name" value="mGluR"/>
</dbReference>
<dbReference type="Pfam" id="PF00003">
    <property type="entry name" value="7tm_3"/>
    <property type="match status" value="1"/>
</dbReference>
<dbReference type="EnsemblMetazoa" id="OVOC4999.1">
    <property type="protein sequence ID" value="OVOC4999.1"/>
    <property type="gene ID" value="WBGene00241808"/>
</dbReference>
<dbReference type="CDD" id="cd13953">
    <property type="entry name" value="7tm_classC_mGluR-like"/>
    <property type="match status" value="1"/>
</dbReference>
<dbReference type="PANTHER" id="PTHR24060">
    <property type="entry name" value="METABOTROPIC GLUTAMATE RECEPTOR"/>
    <property type="match status" value="1"/>
</dbReference>
<evidence type="ECO:0000256" key="3">
    <source>
        <dbReference type="ARBA" id="ARBA00022989"/>
    </source>
</evidence>
<evidence type="ECO:0000256" key="1">
    <source>
        <dbReference type="ARBA" id="ARBA00004141"/>
    </source>
</evidence>
<dbReference type="InterPro" id="IPR001828">
    <property type="entry name" value="ANF_lig-bd_rcpt"/>
</dbReference>
<reference evidence="10" key="2">
    <citation type="submission" date="2022-06" db="UniProtKB">
        <authorList>
            <consortium name="EnsemblMetazoa"/>
        </authorList>
    </citation>
    <scope>IDENTIFICATION</scope>
</reference>
<evidence type="ECO:0000256" key="5">
    <source>
        <dbReference type="ARBA" id="ARBA00023170"/>
    </source>
</evidence>
<dbReference type="OMA" id="THWNQNS"/>
<dbReference type="GO" id="GO:0004930">
    <property type="term" value="F:G protein-coupled receptor activity"/>
    <property type="evidence" value="ECO:0007669"/>
    <property type="project" value="InterPro"/>
</dbReference>
<dbReference type="Proteomes" id="UP000024404">
    <property type="component" value="Unassembled WGS sequence"/>
</dbReference>
<reference evidence="11" key="1">
    <citation type="submission" date="2013-10" db="EMBL/GenBank/DDBJ databases">
        <title>Genome sequencing of Onchocerca volvulus.</title>
        <authorList>
            <person name="Cotton J."/>
            <person name="Tsai J."/>
            <person name="Stanley E."/>
            <person name="Tracey A."/>
            <person name="Holroyd N."/>
            <person name="Lustigman S."/>
            <person name="Berriman M."/>
        </authorList>
    </citation>
    <scope>NUCLEOTIDE SEQUENCE</scope>
</reference>